<evidence type="ECO:0000313" key="2">
    <source>
        <dbReference type="Proteomes" id="UP001590951"/>
    </source>
</evidence>
<sequence length="128" mass="14719">MQGLHQLSHFSTGVRPLRPSQVPTLQQLIATAYWRKLIKGETSGIQHTGKTLRNCMIDFEPLALHHSMHFSRRRPVGNRTLGWILEIGTRRRTVDYGTLVRHFNMGTIDFGALALHCAMLWHGWVSEY</sequence>
<accession>A0ABR4B9Z6</accession>
<dbReference type="Proteomes" id="UP001590951">
    <property type="component" value="Unassembled WGS sequence"/>
</dbReference>
<dbReference type="EMBL" id="JBHFEH010000019">
    <property type="protein sequence ID" value="KAL2053701.1"/>
    <property type="molecule type" value="Genomic_DNA"/>
</dbReference>
<reference evidence="1 2" key="1">
    <citation type="submission" date="2024-09" db="EMBL/GenBank/DDBJ databases">
        <title>Rethinking Asexuality: The Enigmatic Case of Functional Sexual Genes in Lepraria (Stereocaulaceae).</title>
        <authorList>
            <person name="Doellman M."/>
            <person name="Sun Y."/>
            <person name="Barcenas-Pena A."/>
            <person name="Lumbsch H.T."/>
            <person name="Grewe F."/>
        </authorList>
    </citation>
    <scope>NUCLEOTIDE SEQUENCE [LARGE SCALE GENOMIC DNA]</scope>
    <source>
        <strain evidence="1 2">Grewe 0041</strain>
    </source>
</reference>
<protein>
    <submittedName>
        <fullName evidence="1">Uncharacterized protein</fullName>
    </submittedName>
</protein>
<proteinExistence type="predicted"/>
<keyword evidence="2" id="KW-1185">Reference proteome</keyword>
<evidence type="ECO:0000313" key="1">
    <source>
        <dbReference type="EMBL" id="KAL2053701.1"/>
    </source>
</evidence>
<gene>
    <name evidence="1" type="ORF">ABVK25_006005</name>
</gene>
<comment type="caution">
    <text evidence="1">The sequence shown here is derived from an EMBL/GenBank/DDBJ whole genome shotgun (WGS) entry which is preliminary data.</text>
</comment>
<name>A0ABR4B9Z6_9LECA</name>
<organism evidence="1 2">
    <name type="scientific">Lepraria finkii</name>
    <dbReference type="NCBI Taxonomy" id="1340010"/>
    <lineage>
        <taxon>Eukaryota</taxon>
        <taxon>Fungi</taxon>
        <taxon>Dikarya</taxon>
        <taxon>Ascomycota</taxon>
        <taxon>Pezizomycotina</taxon>
        <taxon>Lecanoromycetes</taxon>
        <taxon>OSLEUM clade</taxon>
        <taxon>Lecanoromycetidae</taxon>
        <taxon>Lecanorales</taxon>
        <taxon>Lecanorineae</taxon>
        <taxon>Stereocaulaceae</taxon>
        <taxon>Lepraria</taxon>
    </lineage>
</organism>